<dbReference type="Pfam" id="PF01755">
    <property type="entry name" value="Glyco_transf_25"/>
    <property type="match status" value="1"/>
</dbReference>
<reference evidence="2" key="1">
    <citation type="submission" date="2020-05" db="EMBL/GenBank/DDBJ databases">
        <authorList>
            <person name="Chiriac C."/>
            <person name="Salcher M."/>
            <person name="Ghai R."/>
            <person name="Kavagutti S V."/>
        </authorList>
    </citation>
    <scope>NUCLEOTIDE SEQUENCE</scope>
</reference>
<feature type="domain" description="Glycosyl transferase family 25" evidence="1">
    <location>
        <begin position="12"/>
        <end position="102"/>
    </location>
</feature>
<dbReference type="EMBL" id="CAFBMS010000020">
    <property type="protein sequence ID" value="CAB4914510.1"/>
    <property type="molecule type" value="Genomic_DNA"/>
</dbReference>
<name>A0A6J7HE23_9ZZZZ</name>
<evidence type="ECO:0000313" key="2">
    <source>
        <dbReference type="EMBL" id="CAB4914510.1"/>
    </source>
</evidence>
<accession>A0A6J7HE23</accession>
<organism evidence="2">
    <name type="scientific">freshwater metagenome</name>
    <dbReference type="NCBI Taxonomy" id="449393"/>
    <lineage>
        <taxon>unclassified sequences</taxon>
        <taxon>metagenomes</taxon>
        <taxon>ecological metagenomes</taxon>
    </lineage>
</organism>
<evidence type="ECO:0000259" key="1">
    <source>
        <dbReference type="Pfam" id="PF01755"/>
    </source>
</evidence>
<proteinExistence type="predicted"/>
<dbReference type="AlphaFoldDB" id="A0A6J7HE23"/>
<sequence>MTMNGPGISKIPFFVISMTKTYRSKSLISYLEKENMSSFHVQGIPGKDISLDKYVPNNGMNRSLSRVEIAVGISHIEARTMGLSMQSDWIFVLEDDAIIVDSGNLSKTIMDVTNFFDSNKPIAVSFFAGQFGVFRKIRMNIKYLKVLKVPDYSVATLYSKEALVVLNQSISKQVGQTPDWPPVLKRQLHWYAINDLLIDHPAINDPNSASNIREERLKRKEQNNVDVYRLKQILNYINYLMVKPFSYPFPWGTIETEKLRSRILRF</sequence>
<gene>
    <name evidence="2" type="ORF">UFOPK3614_00508</name>
</gene>
<protein>
    <submittedName>
        <fullName evidence="2">Unannotated protein</fullName>
    </submittedName>
</protein>
<dbReference type="InterPro" id="IPR002654">
    <property type="entry name" value="Glyco_trans_25"/>
</dbReference>